<dbReference type="AlphaFoldDB" id="A0A9W7FFF1"/>
<evidence type="ECO:0000256" key="3">
    <source>
        <dbReference type="SAM" id="MobiDB-lite"/>
    </source>
</evidence>
<reference evidence="5" key="1">
    <citation type="journal article" date="2023" name="Commun. Biol.">
        <title>Genome analysis of Parmales, the sister group of diatoms, reveals the evolutionary specialization of diatoms from phago-mixotrophs to photoautotrophs.</title>
        <authorList>
            <person name="Ban H."/>
            <person name="Sato S."/>
            <person name="Yoshikawa S."/>
            <person name="Yamada K."/>
            <person name="Nakamura Y."/>
            <person name="Ichinomiya M."/>
            <person name="Sato N."/>
            <person name="Blanc-Mathieu R."/>
            <person name="Endo H."/>
            <person name="Kuwata A."/>
            <person name="Ogata H."/>
        </authorList>
    </citation>
    <scope>NUCLEOTIDE SEQUENCE [LARGE SCALE GENOMIC DNA]</scope>
    <source>
        <strain evidence="5">NIES 3700</strain>
    </source>
</reference>
<feature type="coiled-coil region" evidence="2">
    <location>
        <begin position="237"/>
        <end position="264"/>
    </location>
</feature>
<feature type="region of interest" description="Disordered" evidence="3">
    <location>
        <begin position="350"/>
        <end position="369"/>
    </location>
</feature>
<dbReference type="Proteomes" id="UP001165122">
    <property type="component" value="Unassembled WGS sequence"/>
</dbReference>
<name>A0A9W7FFF1_9STRA</name>
<feature type="compositionally biased region" description="Basic and acidic residues" evidence="3">
    <location>
        <begin position="350"/>
        <end position="363"/>
    </location>
</feature>
<feature type="compositionally biased region" description="Basic residues" evidence="3">
    <location>
        <begin position="1"/>
        <end position="15"/>
    </location>
</feature>
<dbReference type="PANTHER" id="PTHR31809">
    <property type="entry name" value="BUD13 HOMOLOG"/>
    <property type="match status" value="1"/>
</dbReference>
<gene>
    <name evidence="4" type="ORF">TrLO_g10097</name>
</gene>
<comment type="caution">
    <text evidence="4">The sequence shown here is derived from an EMBL/GenBank/DDBJ whole genome shotgun (WGS) entry which is preliminary data.</text>
</comment>
<evidence type="ECO:0000256" key="2">
    <source>
        <dbReference type="SAM" id="Coils"/>
    </source>
</evidence>
<feature type="compositionally biased region" description="Low complexity" evidence="3">
    <location>
        <begin position="16"/>
        <end position="26"/>
    </location>
</feature>
<dbReference type="GO" id="GO:0070274">
    <property type="term" value="C:RES complex"/>
    <property type="evidence" value="ECO:0007669"/>
    <property type="project" value="TreeGrafter"/>
</dbReference>
<protein>
    <recommendedName>
        <fullName evidence="6">Pre-mRNA-splicing factor CWC26</fullName>
    </recommendedName>
</protein>
<evidence type="ECO:0000256" key="1">
    <source>
        <dbReference type="ARBA" id="ARBA00011069"/>
    </source>
</evidence>
<dbReference type="GO" id="GO:0000398">
    <property type="term" value="P:mRNA splicing, via spliceosome"/>
    <property type="evidence" value="ECO:0007669"/>
    <property type="project" value="TreeGrafter"/>
</dbReference>
<feature type="region of interest" description="Disordered" evidence="3">
    <location>
        <begin position="301"/>
        <end position="329"/>
    </location>
</feature>
<evidence type="ECO:0008006" key="6">
    <source>
        <dbReference type="Google" id="ProtNLM"/>
    </source>
</evidence>
<evidence type="ECO:0000313" key="5">
    <source>
        <dbReference type="Proteomes" id="UP001165122"/>
    </source>
</evidence>
<keyword evidence="2" id="KW-0175">Coiled coil</keyword>
<feature type="region of interest" description="Disordered" evidence="3">
    <location>
        <begin position="1"/>
        <end position="187"/>
    </location>
</feature>
<comment type="similarity">
    <text evidence="1">Belongs to the CWC26 family.</text>
</comment>
<sequence>MPKPSKTKKKTKKTAKTNSAAAALSKYGNVSSSGLKPDSATSMHMEAMGMVDAEVDSDGPVIVGDVVDIGGAKRRRDEEEEEVATEPPRRKWRGSEDDDDEPPRRRRADSSDSDSPPRRKRVPSNSSDSDSPPRRKRAPSNSSNSSNSDSDSDSPPRRPSTKKPQKMSSGHSAGLQTGSEFNKKEAVIKAKKAKEIAKMVERGENNQASTVYRDESGKVIDKASEVAEERRLTEIEKIRAEAEAKEVRKGKRQKEQEADLLKEAEFIAKEGFARRINDSRIEHERKQIVRSGDPMAVYLSKKASSTSSTTEQKKIYKGPPGKPNRFNIKPGYRWDGVIRSNDFEDRVMARGGERRRKEEERYKAATSDM</sequence>
<feature type="compositionally biased region" description="Low complexity" evidence="3">
    <location>
        <begin position="58"/>
        <end position="70"/>
    </location>
</feature>
<proteinExistence type="inferred from homology"/>
<dbReference type="GO" id="GO:0005684">
    <property type="term" value="C:U2-type spliceosomal complex"/>
    <property type="evidence" value="ECO:0007669"/>
    <property type="project" value="TreeGrafter"/>
</dbReference>
<dbReference type="InterPro" id="IPR018609">
    <property type="entry name" value="Bud13"/>
</dbReference>
<dbReference type="OrthoDB" id="6022at2759"/>
<organism evidence="4 5">
    <name type="scientific">Triparma laevis f. longispina</name>
    <dbReference type="NCBI Taxonomy" id="1714387"/>
    <lineage>
        <taxon>Eukaryota</taxon>
        <taxon>Sar</taxon>
        <taxon>Stramenopiles</taxon>
        <taxon>Ochrophyta</taxon>
        <taxon>Bolidophyceae</taxon>
        <taxon>Parmales</taxon>
        <taxon>Triparmaceae</taxon>
        <taxon>Triparma</taxon>
    </lineage>
</organism>
<feature type="compositionally biased region" description="Low complexity" evidence="3">
    <location>
        <begin position="139"/>
        <end position="149"/>
    </location>
</feature>
<dbReference type="Pfam" id="PF09736">
    <property type="entry name" value="Bud13"/>
    <property type="match status" value="1"/>
</dbReference>
<feature type="compositionally biased region" description="Polar residues" evidence="3">
    <location>
        <begin position="166"/>
        <end position="180"/>
    </location>
</feature>
<dbReference type="EMBL" id="BRXW01000158">
    <property type="protein sequence ID" value="GMI11111.1"/>
    <property type="molecule type" value="Genomic_DNA"/>
</dbReference>
<dbReference type="GO" id="GO:0003723">
    <property type="term" value="F:RNA binding"/>
    <property type="evidence" value="ECO:0007669"/>
    <property type="project" value="TreeGrafter"/>
</dbReference>
<feature type="compositionally biased region" description="Polar residues" evidence="3">
    <location>
        <begin position="28"/>
        <end position="42"/>
    </location>
</feature>
<keyword evidence="5" id="KW-1185">Reference proteome</keyword>
<evidence type="ECO:0000313" key="4">
    <source>
        <dbReference type="EMBL" id="GMI11111.1"/>
    </source>
</evidence>
<dbReference type="PANTHER" id="PTHR31809:SF0">
    <property type="entry name" value="BUD13 HOMOLOG"/>
    <property type="match status" value="1"/>
</dbReference>
<dbReference type="InterPro" id="IPR051112">
    <property type="entry name" value="CWC26_splicing_factor"/>
</dbReference>
<accession>A0A9W7FFF1</accession>